<comment type="caution">
    <text evidence="2">The sequence shown here is derived from an EMBL/GenBank/DDBJ whole genome shotgun (WGS) entry which is preliminary data.</text>
</comment>
<dbReference type="EMBL" id="BSTK01000004">
    <property type="protein sequence ID" value="GLY85589.1"/>
    <property type="molecule type" value="Genomic_DNA"/>
</dbReference>
<dbReference type="RefSeq" id="WP_285572595.1">
    <property type="nucleotide sequence ID" value="NZ_BSTK01000004.1"/>
</dbReference>
<evidence type="ECO:0000313" key="3">
    <source>
        <dbReference type="Proteomes" id="UP001165074"/>
    </source>
</evidence>
<dbReference type="Proteomes" id="UP001165074">
    <property type="component" value="Unassembled WGS sequence"/>
</dbReference>
<keyword evidence="1" id="KW-0812">Transmembrane</keyword>
<keyword evidence="1" id="KW-1133">Transmembrane helix</keyword>
<organism evidence="2 3">
    <name type="scientific">Actinoallomurus iriomotensis</name>
    <dbReference type="NCBI Taxonomy" id="478107"/>
    <lineage>
        <taxon>Bacteria</taxon>
        <taxon>Bacillati</taxon>
        <taxon>Actinomycetota</taxon>
        <taxon>Actinomycetes</taxon>
        <taxon>Streptosporangiales</taxon>
        <taxon>Thermomonosporaceae</taxon>
        <taxon>Actinoallomurus</taxon>
    </lineage>
</organism>
<evidence type="ECO:0000313" key="2">
    <source>
        <dbReference type="EMBL" id="GLY85589.1"/>
    </source>
</evidence>
<reference evidence="2" key="1">
    <citation type="submission" date="2023-03" db="EMBL/GenBank/DDBJ databases">
        <title>Actinoallomurus iriomotensis NBRC 103684.</title>
        <authorList>
            <person name="Ichikawa N."/>
            <person name="Sato H."/>
            <person name="Tonouchi N."/>
        </authorList>
    </citation>
    <scope>NUCLEOTIDE SEQUENCE</scope>
    <source>
        <strain evidence="2">NBRC 103684</strain>
    </source>
</reference>
<accession>A0A9W6S1X0</accession>
<name>A0A9W6S1X0_9ACTN</name>
<feature type="transmembrane region" description="Helical" evidence="1">
    <location>
        <begin position="70"/>
        <end position="90"/>
    </location>
</feature>
<keyword evidence="3" id="KW-1185">Reference proteome</keyword>
<protein>
    <submittedName>
        <fullName evidence="2">Uncharacterized protein</fullName>
    </submittedName>
</protein>
<feature type="transmembrane region" description="Helical" evidence="1">
    <location>
        <begin position="39"/>
        <end position="58"/>
    </location>
</feature>
<dbReference type="AlphaFoldDB" id="A0A9W6S1X0"/>
<evidence type="ECO:0000256" key="1">
    <source>
        <dbReference type="SAM" id="Phobius"/>
    </source>
</evidence>
<keyword evidence="1" id="KW-0472">Membrane</keyword>
<sequence>MTEETGRRWCRATRALVGAAALWLAFVLADVGRVVPDVVPPFVFVAVPLLLLVAPPLVRLVRAPVPRRPLWLIRAAAVGALVLGLGGVAAQVF</sequence>
<gene>
    <name evidence="2" type="ORF">Airi02_035180</name>
</gene>
<proteinExistence type="predicted"/>